<dbReference type="Proteomes" id="UP001221413">
    <property type="component" value="Unassembled WGS sequence"/>
</dbReference>
<organism evidence="2 3">
    <name type="scientific">Drechslerella dactyloides</name>
    <name type="common">Nematode-trapping fungus</name>
    <name type="synonym">Arthrobotrys dactyloides</name>
    <dbReference type="NCBI Taxonomy" id="74499"/>
    <lineage>
        <taxon>Eukaryota</taxon>
        <taxon>Fungi</taxon>
        <taxon>Dikarya</taxon>
        <taxon>Ascomycota</taxon>
        <taxon>Pezizomycotina</taxon>
        <taxon>Orbiliomycetes</taxon>
        <taxon>Orbiliales</taxon>
        <taxon>Orbiliaceae</taxon>
        <taxon>Drechslerella</taxon>
    </lineage>
</organism>
<evidence type="ECO:0000256" key="1">
    <source>
        <dbReference type="SAM" id="Phobius"/>
    </source>
</evidence>
<feature type="transmembrane region" description="Helical" evidence="1">
    <location>
        <begin position="35"/>
        <end position="52"/>
    </location>
</feature>
<evidence type="ECO:0000313" key="2">
    <source>
        <dbReference type="EMBL" id="KAJ6262984.1"/>
    </source>
</evidence>
<keyword evidence="1" id="KW-0812">Transmembrane</keyword>
<dbReference type="AlphaFoldDB" id="A0AAD6J3N1"/>
<keyword evidence="1" id="KW-1133">Transmembrane helix</keyword>
<reference evidence="2" key="1">
    <citation type="submission" date="2023-01" db="EMBL/GenBank/DDBJ databases">
        <title>The chitinases involved in constricting ring structure development in the nematode-trapping fungus Drechslerella dactyloides.</title>
        <authorList>
            <person name="Wang R."/>
            <person name="Zhang L."/>
            <person name="Tang P."/>
            <person name="Li S."/>
            <person name="Liang L."/>
        </authorList>
    </citation>
    <scope>NUCLEOTIDE SEQUENCE</scope>
    <source>
        <strain evidence="2">YMF1.00031</strain>
    </source>
</reference>
<dbReference type="EMBL" id="JAQGDS010000002">
    <property type="protein sequence ID" value="KAJ6262984.1"/>
    <property type="molecule type" value="Genomic_DNA"/>
</dbReference>
<protein>
    <submittedName>
        <fullName evidence="2">Uncharacterized protein</fullName>
    </submittedName>
</protein>
<evidence type="ECO:0000313" key="3">
    <source>
        <dbReference type="Proteomes" id="UP001221413"/>
    </source>
</evidence>
<feature type="transmembrane region" description="Helical" evidence="1">
    <location>
        <begin position="126"/>
        <end position="144"/>
    </location>
</feature>
<keyword evidence="3" id="KW-1185">Reference proteome</keyword>
<feature type="transmembrane region" description="Helical" evidence="1">
    <location>
        <begin position="150"/>
        <end position="171"/>
    </location>
</feature>
<gene>
    <name evidence="2" type="ORF">Dda_1542</name>
</gene>
<name>A0AAD6J3N1_DREDA</name>
<proteinExistence type="predicted"/>
<sequence length="311" mass="34978">MEYTAYLSRLSSNGTAPALDGTDTLPVPSGKTYEPLLAIAFLYGAILLSYTSKSFTSFRQNHKALVATHAISNLVELAQFYTLPFRYPDAESLVPVSSVLLCLLQCQTNFALVRRLKRGNPGIVRTTYQGAGILRIAIIIPAYLLQSRTLYHDAIVMIHAFVYARFIIYLFTVKQTFPNDEISEVESLNTEKDKLVIRKLNEVRGSNKSLVTVTQTYTAGVYGAALIVVGHQEDENMRKYGMMVFLITMGVLLRLEQWVGDIMDGYLQGRDLKTLKQRLAWVLYQIGLCRISTLVQMDKSLSRRGEGIKKE</sequence>
<comment type="caution">
    <text evidence="2">The sequence shown here is derived from an EMBL/GenBank/DDBJ whole genome shotgun (WGS) entry which is preliminary data.</text>
</comment>
<keyword evidence="1" id="KW-0472">Membrane</keyword>
<accession>A0AAD6J3N1</accession>